<gene>
    <name evidence="6" type="ORF">GCM10009663_43930</name>
</gene>
<comment type="function">
    <text evidence="5">ATP-dependent carboxylate-amine ligase which exhibits weak glutamate--cysteine ligase activity.</text>
</comment>
<dbReference type="EMBL" id="BAAALD010000043">
    <property type="protein sequence ID" value="GAA1095964.1"/>
    <property type="molecule type" value="Genomic_DNA"/>
</dbReference>
<dbReference type="GO" id="GO:0016874">
    <property type="term" value="F:ligase activity"/>
    <property type="evidence" value="ECO:0007669"/>
    <property type="project" value="UniProtKB-KW"/>
</dbReference>
<keyword evidence="7" id="KW-1185">Reference proteome</keyword>
<evidence type="ECO:0000256" key="4">
    <source>
        <dbReference type="ARBA" id="ARBA00048819"/>
    </source>
</evidence>
<dbReference type="HAMAP" id="MF_01609">
    <property type="entry name" value="Glu_cys_ligase_2"/>
    <property type="match status" value="1"/>
</dbReference>
<dbReference type="NCBIfam" id="TIGR02050">
    <property type="entry name" value="gshA_cyan_rel"/>
    <property type="match status" value="1"/>
</dbReference>
<keyword evidence="3 5" id="KW-0067">ATP-binding</keyword>
<accession>A0ABN1TNV8</accession>
<dbReference type="InterPro" id="IPR006336">
    <property type="entry name" value="GCS2"/>
</dbReference>
<dbReference type="InterPro" id="IPR014746">
    <property type="entry name" value="Gln_synth/guanido_kin_cat_dom"/>
</dbReference>
<reference evidence="6 7" key="1">
    <citation type="journal article" date="2019" name="Int. J. Syst. Evol. Microbiol.">
        <title>The Global Catalogue of Microorganisms (GCM) 10K type strain sequencing project: providing services to taxonomists for standard genome sequencing and annotation.</title>
        <authorList>
            <consortium name="The Broad Institute Genomics Platform"/>
            <consortium name="The Broad Institute Genome Sequencing Center for Infectious Disease"/>
            <person name="Wu L."/>
            <person name="Ma J."/>
        </authorList>
    </citation>
    <scope>NUCLEOTIDE SEQUENCE [LARGE SCALE GENOMIC DNA]</scope>
    <source>
        <strain evidence="6 7">JCM 13002</strain>
    </source>
</reference>
<dbReference type="NCBIfam" id="NF010041">
    <property type="entry name" value="PRK13517.1-1"/>
    <property type="match status" value="1"/>
</dbReference>
<dbReference type="PANTHER" id="PTHR36510:SF1">
    <property type="entry name" value="GLUTAMATE--CYSTEINE LIGASE 2-RELATED"/>
    <property type="match status" value="1"/>
</dbReference>
<proteinExistence type="inferred from homology"/>
<dbReference type="Pfam" id="PF04107">
    <property type="entry name" value="GCS2"/>
    <property type="match status" value="1"/>
</dbReference>
<evidence type="ECO:0000256" key="3">
    <source>
        <dbReference type="ARBA" id="ARBA00022840"/>
    </source>
</evidence>
<keyword evidence="2 5" id="KW-0547">Nucleotide-binding</keyword>
<evidence type="ECO:0000313" key="6">
    <source>
        <dbReference type="EMBL" id="GAA1095964.1"/>
    </source>
</evidence>
<dbReference type="InterPro" id="IPR050141">
    <property type="entry name" value="GCL_type2/YbdK_subfam"/>
</dbReference>
<evidence type="ECO:0000256" key="1">
    <source>
        <dbReference type="ARBA" id="ARBA00022598"/>
    </source>
</evidence>
<organism evidence="6 7">
    <name type="scientific">Kitasatospora arboriphila</name>
    <dbReference type="NCBI Taxonomy" id="258052"/>
    <lineage>
        <taxon>Bacteria</taxon>
        <taxon>Bacillati</taxon>
        <taxon>Actinomycetota</taxon>
        <taxon>Actinomycetes</taxon>
        <taxon>Kitasatosporales</taxon>
        <taxon>Streptomycetaceae</taxon>
        <taxon>Kitasatospora</taxon>
    </lineage>
</organism>
<sequence length="366" mass="39441">MLTIGVEEEYLLVSPATGVPVARAARVLAEAGLHPAVTHGEVQRELLQAQLEVATPVCRSLDELGGHLLRLRHCLTGAAEACGCRLAACGSAPFTDRLPVPVTPSARYRRMRRDAPALTDEQLINGMHVHVGVPGRAEGVAVLNGLRPWLPVLTALGANSPLWRGRDTGFASWRTVVFGRWPVSGVPPSFADGADYDRRIHRLVATGLIRDTAQVYWQARLSERYPTVEVRTTDVQLRADEAVLLAGLVRALAARALDPRRAAAVPPAPPELLQTAAWYAARHGLAERLPDPVTGNLVPAAEAAATLLARVGPELSADGDLERVDQALRRLLAEGNGAVRQRRELRQTGRKGLVRMVTDETAGLLD</sequence>
<evidence type="ECO:0000256" key="2">
    <source>
        <dbReference type="ARBA" id="ARBA00022741"/>
    </source>
</evidence>
<protein>
    <recommendedName>
        <fullName evidence="5">Putative glutamate--cysteine ligase 2</fullName>
        <ecNumber evidence="5">6.3.2.2</ecNumber>
    </recommendedName>
    <alternativeName>
        <fullName evidence="5">Gamma-glutamylcysteine synthetase 2</fullName>
        <shortName evidence="5">GCS 2</shortName>
        <shortName evidence="5">Gamma-GCS 2</shortName>
    </alternativeName>
</protein>
<dbReference type="InterPro" id="IPR011793">
    <property type="entry name" value="YbdK"/>
</dbReference>
<evidence type="ECO:0000256" key="5">
    <source>
        <dbReference type="HAMAP-Rule" id="MF_01609"/>
    </source>
</evidence>
<dbReference type="RefSeq" id="WP_344625345.1">
    <property type="nucleotide sequence ID" value="NZ_BAAALD010000043.1"/>
</dbReference>
<comment type="catalytic activity">
    <reaction evidence="4 5">
        <text>L-cysteine + L-glutamate + ATP = gamma-L-glutamyl-L-cysteine + ADP + phosphate + H(+)</text>
        <dbReference type="Rhea" id="RHEA:13285"/>
        <dbReference type="ChEBI" id="CHEBI:15378"/>
        <dbReference type="ChEBI" id="CHEBI:29985"/>
        <dbReference type="ChEBI" id="CHEBI:30616"/>
        <dbReference type="ChEBI" id="CHEBI:35235"/>
        <dbReference type="ChEBI" id="CHEBI:43474"/>
        <dbReference type="ChEBI" id="CHEBI:58173"/>
        <dbReference type="ChEBI" id="CHEBI:456216"/>
        <dbReference type="EC" id="6.3.2.2"/>
    </reaction>
</comment>
<keyword evidence="1 5" id="KW-0436">Ligase</keyword>
<dbReference type="Gene3D" id="3.30.590.20">
    <property type="match status" value="1"/>
</dbReference>
<evidence type="ECO:0000313" key="7">
    <source>
        <dbReference type="Proteomes" id="UP001499987"/>
    </source>
</evidence>
<comment type="caution">
    <text evidence="6">The sequence shown here is derived from an EMBL/GenBank/DDBJ whole genome shotgun (WGS) entry which is preliminary data.</text>
</comment>
<dbReference type="Proteomes" id="UP001499987">
    <property type="component" value="Unassembled WGS sequence"/>
</dbReference>
<dbReference type="SUPFAM" id="SSF55931">
    <property type="entry name" value="Glutamine synthetase/guanido kinase"/>
    <property type="match status" value="1"/>
</dbReference>
<comment type="similarity">
    <text evidence="5">Belongs to the glutamate--cysteine ligase type 2 family. YbdK subfamily.</text>
</comment>
<dbReference type="EC" id="6.3.2.2" evidence="5"/>
<dbReference type="PANTHER" id="PTHR36510">
    <property type="entry name" value="GLUTAMATE--CYSTEINE LIGASE 2-RELATED"/>
    <property type="match status" value="1"/>
</dbReference>
<name>A0ABN1TNV8_9ACTN</name>